<organism evidence="1 2">
    <name type="scientific">Thermotoga petrophila (strain ATCC BAA-489 / DSM 13996 / JCM 10882 / RKU-10)</name>
    <name type="common">Thermotoga naphthophila</name>
    <dbReference type="NCBI Taxonomy" id="590168"/>
    <lineage>
        <taxon>Bacteria</taxon>
        <taxon>Thermotogati</taxon>
        <taxon>Thermotogota</taxon>
        <taxon>Thermotogae</taxon>
        <taxon>Thermotogales</taxon>
        <taxon>Thermotogaceae</taxon>
        <taxon>Thermotoga</taxon>
    </lineage>
</organism>
<keyword evidence="2" id="KW-1185">Reference proteome</keyword>
<reference evidence="1 2" key="1">
    <citation type="submission" date="2009-12" db="EMBL/GenBank/DDBJ databases">
        <title>Complete sequence of Thermotoga petrophila RKU-1.</title>
        <authorList>
            <consortium name="US DOE Joint Genome Institute"/>
            <person name="Lucas S."/>
            <person name="Copeland A."/>
            <person name="Lapidus A."/>
            <person name="Glavina del Rio T."/>
            <person name="Dalin E."/>
            <person name="Tice H."/>
            <person name="Bruce D."/>
            <person name="Goodwin L."/>
            <person name="Pitluck S."/>
            <person name="Munk A.C."/>
            <person name="Brettin T."/>
            <person name="Detter J.C."/>
            <person name="Han C."/>
            <person name="Tapia R."/>
            <person name="Larimer F."/>
            <person name="Land M."/>
            <person name="Hauser L."/>
            <person name="Kyrpides N."/>
            <person name="Mikhailova N."/>
            <person name="Nelson K.E."/>
            <person name="Gogarten J.P."/>
            <person name="Noll K.M."/>
        </authorList>
    </citation>
    <scope>NUCLEOTIDE SEQUENCE [LARGE SCALE GENOMIC DNA]</scope>
    <source>
        <strain evidence="2">ATCC BAA-489 / DSM 13996 / JCM 10882 / RKU-10</strain>
    </source>
</reference>
<dbReference type="Proteomes" id="UP000000940">
    <property type="component" value="Chromosome"/>
</dbReference>
<dbReference type="InterPro" id="IPR043128">
    <property type="entry name" value="Rev_trsase/Diguanyl_cyclase"/>
</dbReference>
<dbReference type="CDD" id="cd09701">
    <property type="entry name" value="Cas10_III"/>
    <property type="match status" value="1"/>
</dbReference>
<dbReference type="EMBL" id="CP001839">
    <property type="protein sequence ID" value="ADA66505.1"/>
    <property type="molecule type" value="Genomic_DNA"/>
</dbReference>
<dbReference type="Gene3D" id="3.30.70.270">
    <property type="match status" value="1"/>
</dbReference>
<dbReference type="HOGENOM" id="CLU_007515_0_0_0"/>
<protein>
    <submittedName>
        <fullName evidence="1">CRISPR-associated protein, Csx11 family</fullName>
    </submittedName>
</protein>
<evidence type="ECO:0000313" key="2">
    <source>
        <dbReference type="Proteomes" id="UP000000940"/>
    </source>
</evidence>
<gene>
    <name evidence="1" type="ordered locus">Tnap_0404</name>
</gene>
<sequence>MWKMSILETLKENRTPILLAEIGAYLHLVGRFSKEFLETHVRDSDLQFDYQKICSNSDFFENTRLYEMLTNKKLKDFISKLNTSAAVEELKKDIDNFCNFIQKHTWRDAPKGLCKILADAHGIVSGIDKSLAGRIVEAGKQRKNYIFRSTAFGYEKEIELLKDRGLKKQFFEELSQILNNIFTELETKEQISYESYQRFLSIITKYYSKTIGETRRSINEISLYDYAYSIASLVKSNLAKMLVDGWYEPRSKSKWTILSVNLDIPRLLSKGLKIGDILGYREETEQLFNEIKKFVEYDYPFGNEIYRDETGIYFSSPSFEEIKKFLEEIEKTFFNHLSFDVSLHIDTSRESRSMTVIASERMNALKKISFPHISGMMKHQRNAAINNNQENKFSFEKCPVCGVRMKSEKNDRCEVCDKRYKKRAESWNKDPKKTVWLDEVSDKNGCVAMIVGKFNLNKWLSGELLDTLISTTFEEWKSENGNIQLCSKLGIHKIEDLERKFQDMFKNSKLDQTGKELCESLVGIKIDDFSKLWNSLAERDATGYALNLVNEEEKARHLIKLLFRKHPSFARLRRIWSTTKEFIDQTILETIINSFIPSNPRTKRIQLVISPNPSIPKNATCDIIVGGVRFSPVCIDNTKGIFISTTNLEILSKFGRTVEEIAEALSGQNIKLKTEEEKNWKDYMIIEAKPADDEFQDYIPYIEIYDFPDQFMILVPAYEALDIAEKILMEYEKQFSKVRDRLPFHLGIIAFHRRTPLYIVMDAARRLLKRFEMSKTIEADVIKVEDIAGDSELGKCKKLVLQVDRREIPLNWVVSYSTKDPEVEDLWYPYLRICSAEKPDRALCFDYTGSGDYVVHIKEIKEKDRIKIEPSYLKLCYIEESSDRFNVDENLKFIDDIHHIKNLWEMVKRNLLSKKWTLSQLYSFWRELERVKEYDEETFEYFLESNLINILGLNPSSGEFEFLKKAIEDGLFELCLHWNLQVRKEKAEKGADSI</sequence>
<proteinExistence type="predicted"/>
<dbReference type="KEGG" id="tnp:Tnap_0404"/>
<accession>D2C6B9</accession>
<dbReference type="AlphaFoldDB" id="D2C6B9"/>
<evidence type="ECO:0000313" key="1">
    <source>
        <dbReference type="EMBL" id="ADA66505.1"/>
    </source>
</evidence>
<name>D2C6B9_THEP2</name>
<dbReference type="InterPro" id="IPR014055">
    <property type="entry name" value="CRISPR-assoc_prot_Csx11"/>
</dbReference>
<dbReference type="NCBIfam" id="TIGR02682">
    <property type="entry name" value="cas_csx11"/>
    <property type="match status" value="1"/>
</dbReference>